<dbReference type="GO" id="GO:0033925">
    <property type="term" value="F:mannosyl-glycoprotein endo-beta-N-acetylglucosaminidase activity"/>
    <property type="evidence" value="ECO:0007669"/>
    <property type="project" value="UniProtKB-EC"/>
</dbReference>
<keyword evidence="2" id="KW-0378">Hydrolase</keyword>
<dbReference type="GO" id="GO:0005829">
    <property type="term" value="C:cytosol"/>
    <property type="evidence" value="ECO:0007669"/>
    <property type="project" value="UniProtKB-SubCell"/>
</dbReference>
<dbReference type="InterPro" id="IPR005201">
    <property type="entry name" value="TIM_ENGase"/>
</dbReference>
<accession>A0A1Y2HFL8</accession>
<dbReference type="Proteomes" id="UP000193411">
    <property type="component" value="Unassembled WGS sequence"/>
</dbReference>
<sequence length="173" mass="19256">MIPESMIHGSRLSNCPAEQKTAVMDRRRKLMVCHDMMGGYTMEDGAPNGFASAEATQPARTTAFTVHHTALIDSFIYFSHHRVTVPPPQWTNLAHQCGSLSLGTLIFEWAESLSDLMLFMYGDAGLAWHHAFQLRSHKDYPMPPLPQSVSFDICDRIGTHCLLSSAFGHPLTP</sequence>
<evidence type="ECO:0000259" key="1">
    <source>
        <dbReference type="Pfam" id="PF03644"/>
    </source>
</evidence>
<dbReference type="STRING" id="765915.A0A1Y2HFL8"/>
<gene>
    <name evidence="2" type="ORF">BCR44DRAFT_1239271</name>
</gene>
<comment type="caution">
    <text evidence="2">The sequence shown here is derived from an EMBL/GenBank/DDBJ whole genome shotgun (WGS) entry which is preliminary data.</text>
</comment>
<feature type="domain" description="Cytosolic endo-beta-N-acetylglucosaminidase TIM barrel" evidence="1">
    <location>
        <begin position="58"/>
        <end position="121"/>
    </location>
</feature>
<dbReference type="EMBL" id="MCFL01000046">
    <property type="protein sequence ID" value="ORZ32493.1"/>
    <property type="molecule type" value="Genomic_DNA"/>
</dbReference>
<dbReference type="Gene3D" id="3.20.20.80">
    <property type="entry name" value="Glycosidases"/>
    <property type="match status" value="1"/>
</dbReference>
<organism evidence="2 3">
    <name type="scientific">Catenaria anguillulae PL171</name>
    <dbReference type="NCBI Taxonomy" id="765915"/>
    <lineage>
        <taxon>Eukaryota</taxon>
        <taxon>Fungi</taxon>
        <taxon>Fungi incertae sedis</taxon>
        <taxon>Blastocladiomycota</taxon>
        <taxon>Blastocladiomycetes</taxon>
        <taxon>Blastocladiales</taxon>
        <taxon>Catenariaceae</taxon>
        <taxon>Catenaria</taxon>
    </lineage>
</organism>
<dbReference type="InterPro" id="IPR032979">
    <property type="entry name" value="ENGase"/>
</dbReference>
<name>A0A1Y2HFL8_9FUNG</name>
<evidence type="ECO:0000313" key="2">
    <source>
        <dbReference type="EMBL" id="ORZ32493.1"/>
    </source>
</evidence>
<proteinExistence type="predicted"/>
<dbReference type="PANTHER" id="PTHR13246:SF1">
    <property type="entry name" value="CYTOSOLIC ENDO-BETA-N-ACETYLGLUCOSAMINIDASE"/>
    <property type="match status" value="1"/>
</dbReference>
<keyword evidence="3" id="KW-1185">Reference proteome</keyword>
<reference evidence="2 3" key="1">
    <citation type="submission" date="2016-07" db="EMBL/GenBank/DDBJ databases">
        <title>Pervasive Adenine N6-methylation of Active Genes in Fungi.</title>
        <authorList>
            <consortium name="DOE Joint Genome Institute"/>
            <person name="Mondo S.J."/>
            <person name="Dannebaum R.O."/>
            <person name="Kuo R.C."/>
            <person name="Labutti K."/>
            <person name="Haridas S."/>
            <person name="Kuo A."/>
            <person name="Salamov A."/>
            <person name="Ahrendt S.R."/>
            <person name="Lipzen A."/>
            <person name="Sullivan W."/>
            <person name="Andreopoulos W.B."/>
            <person name="Clum A."/>
            <person name="Lindquist E."/>
            <person name="Daum C."/>
            <person name="Ramamoorthy G.K."/>
            <person name="Gryganskyi A."/>
            <person name="Culley D."/>
            <person name="Magnuson J.K."/>
            <person name="James T.Y."/>
            <person name="O'Malley M.A."/>
            <person name="Stajich J.E."/>
            <person name="Spatafora J.W."/>
            <person name="Visel A."/>
            <person name="Grigoriev I.V."/>
        </authorList>
    </citation>
    <scope>NUCLEOTIDE SEQUENCE [LARGE SCALE GENOMIC DNA]</scope>
    <source>
        <strain evidence="2 3">PL171</strain>
    </source>
</reference>
<evidence type="ECO:0000313" key="3">
    <source>
        <dbReference type="Proteomes" id="UP000193411"/>
    </source>
</evidence>
<dbReference type="PANTHER" id="PTHR13246">
    <property type="entry name" value="ENDO BETA N-ACETYLGLUCOSAMINIDASE"/>
    <property type="match status" value="1"/>
</dbReference>
<dbReference type="Pfam" id="PF03644">
    <property type="entry name" value="Glyco_hydro_85"/>
    <property type="match status" value="1"/>
</dbReference>
<dbReference type="AlphaFoldDB" id="A0A1Y2HFL8"/>
<protein>
    <submittedName>
        <fullName evidence="2">Glycosyl hydrolase family 85-domain-containing protein</fullName>
    </submittedName>
</protein>
<dbReference type="OrthoDB" id="284473at2759"/>